<evidence type="ECO:0000313" key="1">
    <source>
        <dbReference type="EMBL" id="KAI0091473.1"/>
    </source>
</evidence>
<evidence type="ECO:0000313" key="2">
    <source>
        <dbReference type="Proteomes" id="UP001055072"/>
    </source>
</evidence>
<dbReference type="EMBL" id="MU274905">
    <property type="protein sequence ID" value="KAI0091473.1"/>
    <property type="molecule type" value="Genomic_DNA"/>
</dbReference>
<sequence length="303" mass="34167">MEQNKAIYFDGETTNSAAESPDRVLAPRGDTPEPEITVEDCPDEYRSTYATQECYRQLRSRGATTEMCQAYQLLFTTETGIVAVLTPDIKEDFRGRDMSPEDKWELCLGRAIRLDDDDKDGSKFIIGLLEDVLLFSGPHFTKRSTTWETIRDPARTNVWLTRPTARLEALADKIDQLLEQGEDERAQLANLSEESDEEDEEDQEDQLLEEPFIEFGPTLHRDDYSVTDSNVDESENPKADDLLVPDVADLGYSFNTRYDDFKWSDGEDDGAYGSESTGEPNSDDEYSSASFTSEDYESAGAPS</sequence>
<reference evidence="1" key="1">
    <citation type="journal article" date="2021" name="Environ. Microbiol.">
        <title>Gene family expansions and transcriptome signatures uncover fungal adaptations to wood decay.</title>
        <authorList>
            <person name="Hage H."/>
            <person name="Miyauchi S."/>
            <person name="Viragh M."/>
            <person name="Drula E."/>
            <person name="Min B."/>
            <person name="Chaduli D."/>
            <person name="Navarro D."/>
            <person name="Favel A."/>
            <person name="Norest M."/>
            <person name="Lesage-Meessen L."/>
            <person name="Balint B."/>
            <person name="Merenyi Z."/>
            <person name="de Eugenio L."/>
            <person name="Morin E."/>
            <person name="Martinez A.T."/>
            <person name="Baldrian P."/>
            <person name="Stursova M."/>
            <person name="Martinez M.J."/>
            <person name="Novotny C."/>
            <person name="Magnuson J.K."/>
            <person name="Spatafora J.W."/>
            <person name="Maurice S."/>
            <person name="Pangilinan J."/>
            <person name="Andreopoulos W."/>
            <person name="LaButti K."/>
            <person name="Hundley H."/>
            <person name="Na H."/>
            <person name="Kuo A."/>
            <person name="Barry K."/>
            <person name="Lipzen A."/>
            <person name="Henrissat B."/>
            <person name="Riley R."/>
            <person name="Ahrendt S."/>
            <person name="Nagy L.G."/>
            <person name="Grigoriev I.V."/>
            <person name="Martin F."/>
            <person name="Rosso M.N."/>
        </authorList>
    </citation>
    <scope>NUCLEOTIDE SEQUENCE</scope>
    <source>
        <strain evidence="1">CBS 384.51</strain>
    </source>
</reference>
<name>A0ACB8UAY0_9APHY</name>
<protein>
    <submittedName>
        <fullName evidence="1">Uncharacterized protein</fullName>
    </submittedName>
</protein>
<proteinExistence type="predicted"/>
<keyword evidence="2" id="KW-1185">Reference proteome</keyword>
<accession>A0ACB8UAY0</accession>
<comment type="caution">
    <text evidence="1">The sequence shown here is derived from an EMBL/GenBank/DDBJ whole genome shotgun (WGS) entry which is preliminary data.</text>
</comment>
<organism evidence="1 2">
    <name type="scientific">Irpex rosettiformis</name>
    <dbReference type="NCBI Taxonomy" id="378272"/>
    <lineage>
        <taxon>Eukaryota</taxon>
        <taxon>Fungi</taxon>
        <taxon>Dikarya</taxon>
        <taxon>Basidiomycota</taxon>
        <taxon>Agaricomycotina</taxon>
        <taxon>Agaricomycetes</taxon>
        <taxon>Polyporales</taxon>
        <taxon>Irpicaceae</taxon>
        <taxon>Irpex</taxon>
    </lineage>
</organism>
<dbReference type="Proteomes" id="UP001055072">
    <property type="component" value="Unassembled WGS sequence"/>
</dbReference>
<gene>
    <name evidence="1" type="ORF">BDY19DRAFT_930635</name>
</gene>